<name>A0A1H1LK02_9ACTN</name>
<dbReference type="PANTHER" id="PTHR38463">
    <property type="entry name" value="STRESS RESPONSE PROTEIN YSNF"/>
    <property type="match status" value="1"/>
</dbReference>
<dbReference type="Pfam" id="PF09557">
    <property type="entry name" value="DUF2382"/>
    <property type="match status" value="1"/>
</dbReference>
<dbReference type="RefSeq" id="WP_157720229.1">
    <property type="nucleotide sequence ID" value="NZ_LT629749.1"/>
</dbReference>
<dbReference type="STRING" id="546871.SAMN04488543_0295"/>
<dbReference type="PANTHER" id="PTHR38463:SF1">
    <property type="entry name" value="STRESS RESPONSE PROTEIN YSNF"/>
    <property type="match status" value="1"/>
</dbReference>
<proteinExistence type="predicted"/>
<reference evidence="3 4" key="1">
    <citation type="submission" date="2016-10" db="EMBL/GenBank/DDBJ databases">
        <authorList>
            <person name="de Groot N.N."/>
        </authorList>
    </citation>
    <scope>NUCLEOTIDE SEQUENCE [LARGE SCALE GENOMIC DNA]</scope>
    <source>
        <strain evidence="3 4">DSM 21741</strain>
    </source>
</reference>
<dbReference type="InterPro" id="IPR019060">
    <property type="entry name" value="DUF2382"/>
</dbReference>
<accession>A0A1H1LK02</accession>
<protein>
    <submittedName>
        <fullName evidence="3">Conserved domain-containing protein</fullName>
    </submittedName>
</protein>
<evidence type="ECO:0000313" key="3">
    <source>
        <dbReference type="EMBL" id="SDR74345.1"/>
    </source>
</evidence>
<feature type="domain" description="DUF2382" evidence="2">
    <location>
        <begin position="23"/>
        <end position="128"/>
    </location>
</feature>
<evidence type="ECO:0000259" key="2">
    <source>
        <dbReference type="Pfam" id="PF09557"/>
    </source>
</evidence>
<dbReference type="InterPro" id="IPR052967">
    <property type="entry name" value="Stress_Response_Assoc"/>
</dbReference>
<feature type="region of interest" description="Disordered" evidence="1">
    <location>
        <begin position="1"/>
        <end position="25"/>
    </location>
</feature>
<dbReference type="Proteomes" id="UP000199092">
    <property type="component" value="Chromosome I"/>
</dbReference>
<organism evidence="3 4">
    <name type="scientific">Friedmanniella luteola</name>
    <dbReference type="NCBI Taxonomy" id="546871"/>
    <lineage>
        <taxon>Bacteria</taxon>
        <taxon>Bacillati</taxon>
        <taxon>Actinomycetota</taxon>
        <taxon>Actinomycetes</taxon>
        <taxon>Propionibacteriales</taxon>
        <taxon>Nocardioidaceae</taxon>
        <taxon>Friedmanniella</taxon>
    </lineage>
</organism>
<gene>
    <name evidence="3" type="ORF">SAMN04488543_0295</name>
</gene>
<dbReference type="AlphaFoldDB" id="A0A1H1LK02"/>
<evidence type="ECO:0000313" key="4">
    <source>
        <dbReference type="Proteomes" id="UP000199092"/>
    </source>
</evidence>
<dbReference type="EMBL" id="LT629749">
    <property type="protein sequence ID" value="SDR74345.1"/>
    <property type="molecule type" value="Genomic_DNA"/>
</dbReference>
<keyword evidence="4" id="KW-1185">Reference proteome</keyword>
<evidence type="ECO:0000256" key="1">
    <source>
        <dbReference type="SAM" id="MobiDB-lite"/>
    </source>
</evidence>
<sequence>MTTAEPASAADLDRTGESPSVLRSEEQLRVGVRTQAVGRLRIRKRVVTEEVTRTVTVRREELVVEEEPVEPGVGADHQVGDRDLEIVLHEEQVEVHTVVVPVERVVVRVRRVEGSAAVAEVVRRERVDLEQDPR</sequence>